<keyword evidence="3" id="KW-1185">Reference proteome</keyword>
<accession>A0A0F2TAT6</accession>
<feature type="region of interest" description="Disordered" evidence="1">
    <location>
        <begin position="1"/>
        <end position="20"/>
    </location>
</feature>
<sequence>MTHEEIREEHPVWFPTPQLPKLAPPVDRTGTHGAALGDTQGVEANFDLKSLLGAAAQGLGSLF</sequence>
<evidence type="ECO:0000256" key="1">
    <source>
        <dbReference type="SAM" id="MobiDB-lite"/>
    </source>
</evidence>
<comment type="caution">
    <text evidence="2">The sequence shown here is derived from an EMBL/GenBank/DDBJ whole genome shotgun (WGS) entry which is preliminary data.</text>
</comment>
<evidence type="ECO:0000313" key="3">
    <source>
        <dbReference type="Proteomes" id="UP000033699"/>
    </source>
</evidence>
<name>A0A0F2TAT6_STRR3</name>
<dbReference type="EMBL" id="JZKH01000089">
    <property type="protein sequence ID" value="KJS58837.1"/>
    <property type="molecule type" value="Genomic_DNA"/>
</dbReference>
<dbReference type="PATRIC" id="fig|359131.3.peg.7668"/>
<reference evidence="2 3" key="1">
    <citation type="submission" date="2015-02" db="EMBL/GenBank/DDBJ databases">
        <authorList>
            <person name="Ju K.-S."/>
            <person name="Doroghazi J.R."/>
            <person name="Metcalf W."/>
        </authorList>
    </citation>
    <scope>NUCLEOTIDE SEQUENCE [LARGE SCALE GENOMIC DNA]</scope>
    <source>
        <strain evidence="2 3">ATCC 31215</strain>
    </source>
</reference>
<dbReference type="Proteomes" id="UP000033699">
    <property type="component" value="Unassembled WGS sequence"/>
</dbReference>
<gene>
    <name evidence="2" type="ORF">VM95_30815</name>
</gene>
<feature type="compositionally biased region" description="Basic and acidic residues" evidence="1">
    <location>
        <begin position="1"/>
        <end position="11"/>
    </location>
</feature>
<dbReference type="RefSeq" id="WP_045702999.1">
    <property type="nucleotide sequence ID" value="NZ_JZKH01000089.1"/>
</dbReference>
<protein>
    <submittedName>
        <fullName evidence="2">Uncharacterized protein</fullName>
    </submittedName>
</protein>
<evidence type="ECO:0000313" key="2">
    <source>
        <dbReference type="EMBL" id="KJS58837.1"/>
    </source>
</evidence>
<dbReference type="OrthoDB" id="4345081at2"/>
<proteinExistence type="predicted"/>
<dbReference type="AlphaFoldDB" id="A0A0F2TAT6"/>
<organism evidence="2 3">
    <name type="scientific">Streptomyces rubellomurinus (strain ATCC 31215)</name>
    <dbReference type="NCBI Taxonomy" id="359131"/>
    <lineage>
        <taxon>Bacteria</taxon>
        <taxon>Bacillati</taxon>
        <taxon>Actinomycetota</taxon>
        <taxon>Actinomycetes</taxon>
        <taxon>Kitasatosporales</taxon>
        <taxon>Streptomycetaceae</taxon>
        <taxon>Streptomyces</taxon>
    </lineage>
</organism>